<sequence>MIPDPLYDEQRLQEIHDLDLLSPDVDPILQEVAAEAASRLELPVSLISVVLDEALHVAGMHGPDGLWLGETRGHPVEWSFCATSVRTRDAFVVENAETHPDHHDNPLVTQDGVRCYAGVPLISSRGFVLGNLCVVGLEQRSFSEADVAVLRDLADQAVRRIEARRVG</sequence>
<accession>A0A6J4MXE9</accession>
<dbReference type="Gene3D" id="3.30.450.40">
    <property type="match status" value="1"/>
</dbReference>
<reference evidence="2" key="1">
    <citation type="submission" date="2020-02" db="EMBL/GenBank/DDBJ databases">
        <authorList>
            <person name="Meier V. D."/>
        </authorList>
    </citation>
    <scope>NUCLEOTIDE SEQUENCE</scope>
    <source>
        <strain evidence="2">AVDCRST_MAG89</strain>
    </source>
</reference>
<dbReference type="SMART" id="SM00065">
    <property type="entry name" value="GAF"/>
    <property type="match status" value="1"/>
</dbReference>
<organism evidence="2">
    <name type="scientific">uncultured Gemmatimonadota bacterium</name>
    <dbReference type="NCBI Taxonomy" id="203437"/>
    <lineage>
        <taxon>Bacteria</taxon>
        <taxon>Pseudomonadati</taxon>
        <taxon>Gemmatimonadota</taxon>
        <taxon>environmental samples</taxon>
    </lineage>
</organism>
<protein>
    <recommendedName>
        <fullName evidence="1">GAF domain-containing protein</fullName>
    </recommendedName>
</protein>
<feature type="domain" description="GAF" evidence="1">
    <location>
        <begin position="24"/>
        <end position="165"/>
    </location>
</feature>
<evidence type="ECO:0000313" key="2">
    <source>
        <dbReference type="EMBL" id="CAA9371544.1"/>
    </source>
</evidence>
<dbReference type="PANTHER" id="PTHR43102:SF2">
    <property type="entry name" value="GAF DOMAIN-CONTAINING PROTEIN"/>
    <property type="match status" value="1"/>
</dbReference>
<dbReference type="Pfam" id="PF01590">
    <property type="entry name" value="GAF"/>
    <property type="match status" value="1"/>
</dbReference>
<dbReference type="EMBL" id="CADCTV010000971">
    <property type="protein sequence ID" value="CAA9371544.1"/>
    <property type="molecule type" value="Genomic_DNA"/>
</dbReference>
<dbReference type="InterPro" id="IPR003018">
    <property type="entry name" value="GAF"/>
</dbReference>
<dbReference type="InterPro" id="IPR029016">
    <property type="entry name" value="GAF-like_dom_sf"/>
</dbReference>
<name>A0A6J4MXE9_9BACT</name>
<proteinExistence type="predicted"/>
<evidence type="ECO:0000259" key="1">
    <source>
        <dbReference type="SMART" id="SM00065"/>
    </source>
</evidence>
<gene>
    <name evidence="2" type="ORF">AVDCRST_MAG89-4639</name>
</gene>
<dbReference type="PANTHER" id="PTHR43102">
    <property type="entry name" value="SLR1143 PROTEIN"/>
    <property type="match status" value="1"/>
</dbReference>
<dbReference type="AlphaFoldDB" id="A0A6J4MXE9"/>
<dbReference type="SUPFAM" id="SSF55781">
    <property type="entry name" value="GAF domain-like"/>
    <property type="match status" value="1"/>
</dbReference>